<evidence type="ECO:0000256" key="10">
    <source>
        <dbReference type="ARBA" id="ARBA00022982"/>
    </source>
</evidence>
<evidence type="ECO:0000313" key="23">
    <source>
        <dbReference type="EMBL" id="AIU41392.1"/>
    </source>
</evidence>
<dbReference type="PROSITE" id="PS51003">
    <property type="entry name" value="CYTB_CTER"/>
    <property type="match status" value="1"/>
</dbReference>
<keyword evidence="10" id="KW-0249">Electron transport</keyword>
<feature type="non-terminal residue" evidence="23">
    <location>
        <position position="118"/>
    </location>
</feature>
<dbReference type="Pfam" id="PF13631">
    <property type="entry name" value="Cytochrom_B_N_2"/>
    <property type="match status" value="1"/>
</dbReference>
<evidence type="ECO:0000256" key="19">
    <source>
        <dbReference type="ARBA" id="ARBA00032818"/>
    </source>
</evidence>
<evidence type="ECO:0000256" key="11">
    <source>
        <dbReference type="ARBA" id="ARBA00022989"/>
    </source>
</evidence>
<feature type="domain" description="Cytochrome b/b6 N-terminal region profile" evidence="21">
    <location>
        <begin position="1"/>
        <end position="61"/>
    </location>
</feature>
<dbReference type="GO" id="GO:0016491">
    <property type="term" value="F:oxidoreductase activity"/>
    <property type="evidence" value="ECO:0007669"/>
    <property type="project" value="UniProtKB-UniRule"/>
</dbReference>
<gene>
    <name evidence="23" type="primary">cytb</name>
</gene>
<comment type="subcellular location">
    <subcellularLocation>
        <location evidence="2">Mitochondrion inner membrane</location>
        <topology evidence="2">Multi-pass membrane protein</topology>
    </subcellularLocation>
</comment>
<sequence length="118" mass="12938">MVTVIPYAGKTILHWIWGGSTISSATLGRFYVAHFVLPFVMLVVVVAHIAFLHSEGSNNPLGVELSSEKVPFHTYFVVKDVVGFVVLLGLLSFVCFFCPNLFLEPENLNPADPLCTPS</sequence>
<comment type="function">
    <text evidence="1">Component of the ubiquinol-cytochrome c reductase complex (complex III or cytochrome b-c1 complex) that is part of the mitochondrial respiratory chain. The b-c1 complex mediates electron transfer from ubiquinol to cytochrome c. Contributes to the generation of a proton gradient across the mitochondrial membrane that is then used for ATP synthesis.</text>
</comment>
<accession>A0A097P988</accession>
<feature type="non-terminal residue" evidence="23">
    <location>
        <position position="1"/>
    </location>
</feature>
<keyword evidence="6" id="KW-0679">Respiratory chain</keyword>
<evidence type="ECO:0000256" key="6">
    <source>
        <dbReference type="ARBA" id="ARBA00022660"/>
    </source>
</evidence>
<dbReference type="InterPro" id="IPR005798">
    <property type="entry name" value="Cyt_b/b6_C"/>
</dbReference>
<name>A0A097P988_9BIVA</name>
<evidence type="ECO:0000256" key="20">
    <source>
        <dbReference type="SAM" id="Phobius"/>
    </source>
</evidence>
<keyword evidence="4" id="KW-0813">Transport</keyword>
<evidence type="ECO:0000256" key="7">
    <source>
        <dbReference type="ARBA" id="ARBA00022692"/>
    </source>
</evidence>
<dbReference type="InterPro" id="IPR016174">
    <property type="entry name" value="Di-haem_cyt_TM"/>
</dbReference>
<keyword evidence="5" id="KW-0349">Heme</keyword>
<evidence type="ECO:0000256" key="3">
    <source>
        <dbReference type="ARBA" id="ARBA00013531"/>
    </source>
</evidence>
<dbReference type="GO" id="GO:0006122">
    <property type="term" value="P:mitochondrial electron transport, ubiquinol to cytochrome c"/>
    <property type="evidence" value="ECO:0007669"/>
    <property type="project" value="TreeGrafter"/>
</dbReference>
<protein>
    <recommendedName>
        <fullName evidence="3">Cytochrome b</fullName>
    </recommendedName>
    <alternativeName>
        <fullName evidence="17">Complex III subunit 3</fullName>
    </alternativeName>
    <alternativeName>
        <fullName evidence="18">Complex III subunit III</fullName>
    </alternativeName>
    <alternativeName>
        <fullName evidence="16">Cytochrome b-c1 complex subunit 3</fullName>
    </alternativeName>
    <alternativeName>
        <fullName evidence="19">Ubiquinol-cytochrome-c reductase complex cytochrome b subunit</fullName>
    </alternativeName>
</protein>
<evidence type="ECO:0000256" key="15">
    <source>
        <dbReference type="ARBA" id="ARBA00023136"/>
    </source>
</evidence>
<keyword evidence="14 23" id="KW-0496">Mitochondrion</keyword>
<dbReference type="AlphaFoldDB" id="A0A097P988"/>
<evidence type="ECO:0000256" key="2">
    <source>
        <dbReference type="ARBA" id="ARBA00004448"/>
    </source>
</evidence>
<keyword evidence="9" id="KW-0999">Mitochondrion inner membrane</keyword>
<evidence type="ECO:0000259" key="21">
    <source>
        <dbReference type="PROSITE" id="PS51002"/>
    </source>
</evidence>
<keyword evidence="8" id="KW-0479">Metal-binding</keyword>
<evidence type="ECO:0000256" key="9">
    <source>
        <dbReference type="ARBA" id="ARBA00022792"/>
    </source>
</evidence>
<evidence type="ECO:0000256" key="16">
    <source>
        <dbReference type="ARBA" id="ARBA00029812"/>
    </source>
</evidence>
<evidence type="ECO:0000256" key="17">
    <source>
        <dbReference type="ARBA" id="ARBA00031681"/>
    </source>
</evidence>
<dbReference type="PANTHER" id="PTHR19271">
    <property type="entry name" value="CYTOCHROME B"/>
    <property type="match status" value="1"/>
</dbReference>
<dbReference type="GO" id="GO:0046872">
    <property type="term" value="F:metal ion binding"/>
    <property type="evidence" value="ECO:0007669"/>
    <property type="project" value="UniProtKB-KW"/>
</dbReference>
<dbReference type="InterPro" id="IPR005797">
    <property type="entry name" value="Cyt_b/b6_N"/>
</dbReference>
<geneLocation type="mitochondrion" evidence="23"/>
<reference evidence="23" key="1">
    <citation type="submission" date="2013-10" db="EMBL/GenBank/DDBJ databases">
        <title>Diversification of chemosymbiotic bivalves: origins and relationships of deeper water Lucinidae.</title>
        <authorList>
            <person name="Taylor J.D."/>
            <person name="Glover E."/>
            <person name="Williams S.T."/>
        </authorList>
    </citation>
    <scope>NUCLEOTIDE SEQUENCE</scope>
</reference>
<dbReference type="GO" id="GO:0008121">
    <property type="term" value="F:quinol-cytochrome-c reductase activity"/>
    <property type="evidence" value="ECO:0007669"/>
    <property type="project" value="TreeGrafter"/>
</dbReference>
<evidence type="ECO:0000256" key="13">
    <source>
        <dbReference type="ARBA" id="ARBA00023075"/>
    </source>
</evidence>
<evidence type="ECO:0000256" key="8">
    <source>
        <dbReference type="ARBA" id="ARBA00022723"/>
    </source>
</evidence>
<dbReference type="InterPro" id="IPR027387">
    <property type="entry name" value="Cytb/b6-like_sf"/>
</dbReference>
<evidence type="ECO:0000256" key="5">
    <source>
        <dbReference type="ARBA" id="ARBA00022617"/>
    </source>
</evidence>
<dbReference type="GO" id="GO:0005743">
    <property type="term" value="C:mitochondrial inner membrane"/>
    <property type="evidence" value="ECO:0007669"/>
    <property type="project" value="UniProtKB-SubCell"/>
</dbReference>
<dbReference type="PANTHER" id="PTHR19271:SF16">
    <property type="entry name" value="CYTOCHROME B"/>
    <property type="match status" value="1"/>
</dbReference>
<evidence type="ECO:0000256" key="12">
    <source>
        <dbReference type="ARBA" id="ARBA00023004"/>
    </source>
</evidence>
<organism evidence="23">
    <name type="scientific">Leucosphaera diaphana</name>
    <dbReference type="NCBI Taxonomy" id="881253"/>
    <lineage>
        <taxon>Eukaryota</taxon>
        <taxon>Metazoa</taxon>
        <taxon>Spiralia</taxon>
        <taxon>Lophotrochozoa</taxon>
        <taxon>Mollusca</taxon>
        <taxon>Bivalvia</taxon>
        <taxon>Autobranchia</taxon>
        <taxon>Heteroconchia</taxon>
        <taxon>Euheterodonta</taxon>
        <taxon>Imparidentia</taxon>
        <taxon>Lucinida</taxon>
        <taxon>Lucinoidea</taxon>
        <taxon>Lucinidae</taxon>
        <taxon>Leucosphaera</taxon>
    </lineage>
</organism>
<evidence type="ECO:0000256" key="14">
    <source>
        <dbReference type="ARBA" id="ARBA00023128"/>
    </source>
</evidence>
<keyword evidence="11 20" id="KW-1133">Transmembrane helix</keyword>
<evidence type="ECO:0000256" key="18">
    <source>
        <dbReference type="ARBA" id="ARBA00032600"/>
    </source>
</evidence>
<feature type="domain" description="Cytochrome b/b6 C-terminal region profile" evidence="22">
    <location>
        <begin position="62"/>
        <end position="118"/>
    </location>
</feature>
<keyword evidence="7 20" id="KW-0812">Transmembrane</keyword>
<keyword evidence="13" id="KW-0830">Ubiquinone</keyword>
<dbReference type="Gene3D" id="1.20.810.10">
    <property type="entry name" value="Cytochrome Bc1 Complex, Chain C"/>
    <property type="match status" value="1"/>
</dbReference>
<dbReference type="EMBL" id="KF741665">
    <property type="protein sequence ID" value="AIU41392.1"/>
    <property type="molecule type" value="Genomic_DNA"/>
</dbReference>
<evidence type="ECO:0000256" key="4">
    <source>
        <dbReference type="ARBA" id="ARBA00022448"/>
    </source>
</evidence>
<keyword evidence="15 20" id="KW-0472">Membrane</keyword>
<evidence type="ECO:0000259" key="22">
    <source>
        <dbReference type="PROSITE" id="PS51003"/>
    </source>
</evidence>
<dbReference type="SUPFAM" id="SSF81342">
    <property type="entry name" value="Transmembrane di-heme cytochromes"/>
    <property type="match status" value="1"/>
</dbReference>
<dbReference type="PROSITE" id="PS51002">
    <property type="entry name" value="CYTB_NTER"/>
    <property type="match status" value="1"/>
</dbReference>
<proteinExistence type="predicted"/>
<feature type="transmembrane region" description="Helical" evidence="20">
    <location>
        <begin position="81"/>
        <end position="103"/>
    </location>
</feature>
<feature type="transmembrane region" description="Helical" evidence="20">
    <location>
        <begin position="30"/>
        <end position="51"/>
    </location>
</feature>
<keyword evidence="12" id="KW-0408">Iron</keyword>
<evidence type="ECO:0000256" key="1">
    <source>
        <dbReference type="ARBA" id="ARBA00002566"/>
    </source>
</evidence>